<keyword evidence="3" id="KW-1185">Reference proteome</keyword>
<protein>
    <recommendedName>
        <fullName evidence="4">DUF2336 domain-containing protein</fullName>
    </recommendedName>
</protein>
<dbReference type="Proteomes" id="UP000605848">
    <property type="component" value="Unassembled WGS sequence"/>
</dbReference>
<evidence type="ECO:0000313" key="2">
    <source>
        <dbReference type="EMBL" id="MBL0406104.1"/>
    </source>
</evidence>
<accession>A0A936ZK31</accession>
<name>A0A936ZK31_9HYPH</name>
<dbReference type="AlphaFoldDB" id="A0A936ZK31"/>
<comment type="caution">
    <text evidence="2">The sequence shown here is derived from an EMBL/GenBank/DDBJ whole genome shotgun (WGS) entry which is preliminary data.</text>
</comment>
<proteinExistence type="predicted"/>
<sequence length="340" mass="36783">MASSANPDLWSDLSGLGSSGVNDSDARAALLKVNADMFVAAPVRDRDSIETFEALMMGLLPRADHDTLVDLARILAPCQDTPGSILDYLVRHSPEARETVLRHPARQPRPNPPSLLATPDGRLKLASQPDLDSGTIERLLVLHESAVEDALAANPSLPQATASFEELLRRARRRPALARVFLERADLAAADAASLYLAADDRRRQHIREQLASSLAHRRATLSFQLTERDLAGLLEAGEDGSVGRLEALLTAIFGFPAATEWRALEIGRHRLLALAFKALGVARQDAIRILLTLHPALAYPLCAIKELVREMRDAPGPVALALVEAILGARALSGESERS</sequence>
<evidence type="ECO:0000256" key="1">
    <source>
        <dbReference type="SAM" id="MobiDB-lite"/>
    </source>
</evidence>
<dbReference type="EMBL" id="JAEQMY010000034">
    <property type="protein sequence ID" value="MBL0406104.1"/>
    <property type="molecule type" value="Genomic_DNA"/>
</dbReference>
<gene>
    <name evidence="2" type="ORF">JKG68_19260</name>
</gene>
<dbReference type="RefSeq" id="WP_202062792.1">
    <property type="nucleotide sequence ID" value="NZ_JAEQMY010000034.1"/>
</dbReference>
<feature type="region of interest" description="Disordered" evidence="1">
    <location>
        <begin position="99"/>
        <end position="119"/>
    </location>
</feature>
<evidence type="ECO:0008006" key="4">
    <source>
        <dbReference type="Google" id="ProtNLM"/>
    </source>
</evidence>
<organism evidence="2 3">
    <name type="scientific">Microvirga aerilata</name>
    <dbReference type="NCBI Taxonomy" id="670292"/>
    <lineage>
        <taxon>Bacteria</taxon>
        <taxon>Pseudomonadati</taxon>
        <taxon>Pseudomonadota</taxon>
        <taxon>Alphaproteobacteria</taxon>
        <taxon>Hyphomicrobiales</taxon>
        <taxon>Methylobacteriaceae</taxon>
        <taxon>Microvirga</taxon>
    </lineage>
</organism>
<reference evidence="2" key="1">
    <citation type="submission" date="2021-01" db="EMBL/GenBank/DDBJ databases">
        <title>Microvirga sp.</title>
        <authorList>
            <person name="Kim M.K."/>
        </authorList>
    </citation>
    <scope>NUCLEOTIDE SEQUENCE</scope>
    <source>
        <strain evidence="2">5420S-16</strain>
    </source>
</reference>
<evidence type="ECO:0000313" key="3">
    <source>
        <dbReference type="Proteomes" id="UP000605848"/>
    </source>
</evidence>